<proteinExistence type="predicted"/>
<evidence type="ECO:0000313" key="2">
    <source>
        <dbReference type="EnsemblPlants" id="OBART11G18900.1"/>
    </source>
</evidence>
<organism evidence="2">
    <name type="scientific">Oryza barthii</name>
    <dbReference type="NCBI Taxonomy" id="65489"/>
    <lineage>
        <taxon>Eukaryota</taxon>
        <taxon>Viridiplantae</taxon>
        <taxon>Streptophyta</taxon>
        <taxon>Embryophyta</taxon>
        <taxon>Tracheophyta</taxon>
        <taxon>Spermatophyta</taxon>
        <taxon>Magnoliopsida</taxon>
        <taxon>Liliopsida</taxon>
        <taxon>Poales</taxon>
        <taxon>Poaceae</taxon>
        <taxon>BOP clade</taxon>
        <taxon>Oryzoideae</taxon>
        <taxon>Oryzeae</taxon>
        <taxon>Oryzinae</taxon>
        <taxon>Oryza</taxon>
    </lineage>
</organism>
<reference evidence="2" key="2">
    <citation type="submission" date="2015-03" db="UniProtKB">
        <authorList>
            <consortium name="EnsemblPlants"/>
        </authorList>
    </citation>
    <scope>IDENTIFICATION</scope>
</reference>
<name>A0A0D3HNP0_9ORYZ</name>
<dbReference type="HOGENOM" id="CLU_2816427_0_0_1"/>
<dbReference type="AlphaFoldDB" id="A0A0D3HNP0"/>
<dbReference type="PaxDb" id="65489-OBART11G18900.1"/>
<evidence type="ECO:0000313" key="3">
    <source>
        <dbReference type="Proteomes" id="UP000026960"/>
    </source>
</evidence>
<dbReference type="Proteomes" id="UP000026960">
    <property type="component" value="Chromosome 11"/>
</dbReference>
<feature type="region of interest" description="Disordered" evidence="1">
    <location>
        <begin position="1"/>
        <end position="25"/>
    </location>
</feature>
<accession>A0A0D3HNP0</accession>
<evidence type="ECO:0000256" key="1">
    <source>
        <dbReference type="SAM" id="MobiDB-lite"/>
    </source>
</evidence>
<reference evidence="2" key="1">
    <citation type="journal article" date="2009" name="Rice">
        <title>De Novo Next Generation Sequencing of Plant Genomes.</title>
        <authorList>
            <person name="Rounsley S."/>
            <person name="Marri P.R."/>
            <person name="Yu Y."/>
            <person name="He R."/>
            <person name="Sisneros N."/>
            <person name="Goicoechea J.L."/>
            <person name="Lee S.J."/>
            <person name="Angelova A."/>
            <person name="Kudrna D."/>
            <person name="Luo M."/>
            <person name="Affourtit J."/>
            <person name="Desany B."/>
            <person name="Knight J."/>
            <person name="Niazi F."/>
            <person name="Egholm M."/>
            <person name="Wing R.A."/>
        </authorList>
    </citation>
    <scope>NUCLEOTIDE SEQUENCE [LARGE SCALE GENOMIC DNA]</scope>
    <source>
        <strain evidence="2">cv. IRGC 105608</strain>
    </source>
</reference>
<keyword evidence="3" id="KW-1185">Reference proteome</keyword>
<dbReference type="Gramene" id="OBART11G18900.1">
    <property type="protein sequence ID" value="OBART11G18900.1"/>
    <property type="gene ID" value="OBART11G18900"/>
</dbReference>
<sequence>MRATTARVATEVGQGGSAFTRSGEVDPPSLSLGGAHPLSSGSGGMWICGMCGFGILREILKWEHEFG</sequence>
<dbReference type="EnsemblPlants" id="OBART11G18900.1">
    <property type="protein sequence ID" value="OBART11G18900.1"/>
    <property type="gene ID" value="OBART11G18900"/>
</dbReference>
<protein>
    <submittedName>
        <fullName evidence="2">Uncharacterized protein</fullName>
    </submittedName>
</protein>